<sequence length="347" mass="38843">MKYTKLITKIALGTIGIGLVLSIAGYIMGGKKDLENMTKEYVPKSIKETHELGNFKNIDIDMDLDYVEIIKSDSNKIELNYDEKMGKIDYKVDNGTLSIKKEKSNLHKKMNISVNFNFSSRPLNYLKIYVSDKSKLESITADLENGDILIDNIDAKNLDLDNDNGDIEIKNTKSDKTTINTENGNIKIGNSKLDGLCNIDNKHGELLISNSKLKDLEAKLENGNVEFEDLTLKTSSIINKNGDILGKNIISDKNNMSCENGDINISGNITGIYDITNKHGEVKIDSNNSKNLYDYYVKNKTGSIFINTEEFEGSVKVDKEHENKLNVNSENGDVVINFDKDSKDKTN</sequence>
<reference evidence="3 4" key="1">
    <citation type="submission" date="2024-04" db="EMBL/GenBank/DDBJ databases">
        <title>Isolation and characterization of novel acetogenic strains of the genera Terrisporobacter and Acetoanaerobium.</title>
        <authorList>
            <person name="Boeer T."/>
            <person name="Schueler M.A."/>
            <person name="Lueschen A."/>
            <person name="Eysell L."/>
            <person name="Droege J."/>
            <person name="Heinemann M."/>
            <person name="Engelhardt L."/>
            <person name="Basen M."/>
            <person name="Daniel R."/>
        </authorList>
    </citation>
    <scope>NUCLEOTIDE SEQUENCE [LARGE SCALE GENOMIC DNA]</scope>
    <source>
        <strain evidence="3 4">ELB</strain>
    </source>
</reference>
<evidence type="ECO:0000259" key="2">
    <source>
        <dbReference type="Pfam" id="PF13349"/>
    </source>
</evidence>
<name>A0ABZ3FHS0_9FIRM</name>
<feature type="transmembrane region" description="Helical" evidence="1">
    <location>
        <begin position="6"/>
        <end position="29"/>
    </location>
</feature>
<organism evidence="3 4">
    <name type="scientific">Terrisporobacter petrolearius</name>
    <dbReference type="NCBI Taxonomy" id="1460447"/>
    <lineage>
        <taxon>Bacteria</taxon>
        <taxon>Bacillati</taxon>
        <taxon>Bacillota</taxon>
        <taxon>Clostridia</taxon>
        <taxon>Peptostreptococcales</taxon>
        <taxon>Peptostreptococcaceae</taxon>
        <taxon>Terrisporobacter</taxon>
    </lineage>
</organism>
<dbReference type="Proteomes" id="UP001477947">
    <property type="component" value="Chromosome"/>
</dbReference>
<accession>A0ABZ3FHS0</accession>
<proteinExistence type="predicted"/>
<dbReference type="Pfam" id="PF13349">
    <property type="entry name" value="DUF4097"/>
    <property type="match status" value="1"/>
</dbReference>
<evidence type="ECO:0000313" key="3">
    <source>
        <dbReference type="EMBL" id="XAM42188.1"/>
    </source>
</evidence>
<keyword evidence="1" id="KW-1133">Transmembrane helix</keyword>
<keyword evidence="1" id="KW-0472">Membrane</keyword>
<dbReference type="RefSeq" id="WP_343337520.1">
    <property type="nucleotide sequence ID" value="NZ_CP154622.1"/>
</dbReference>
<keyword evidence="4" id="KW-1185">Reference proteome</keyword>
<evidence type="ECO:0000313" key="4">
    <source>
        <dbReference type="Proteomes" id="UP001477947"/>
    </source>
</evidence>
<keyword evidence="1" id="KW-0812">Transmembrane</keyword>
<dbReference type="EMBL" id="CP154622">
    <property type="protein sequence ID" value="XAM42188.1"/>
    <property type="molecule type" value="Genomic_DNA"/>
</dbReference>
<gene>
    <name evidence="3" type="ORF">TPELB_25010</name>
</gene>
<dbReference type="InterPro" id="IPR025164">
    <property type="entry name" value="Toastrack_DUF4097"/>
</dbReference>
<feature type="domain" description="DUF4097" evidence="2">
    <location>
        <begin position="56"/>
        <end position="213"/>
    </location>
</feature>
<protein>
    <recommendedName>
        <fullName evidence="2">DUF4097 domain-containing protein</fullName>
    </recommendedName>
</protein>
<evidence type="ECO:0000256" key="1">
    <source>
        <dbReference type="SAM" id="Phobius"/>
    </source>
</evidence>